<dbReference type="AlphaFoldDB" id="A0A9Q3UM22"/>
<protein>
    <submittedName>
        <fullName evidence="1">Uncharacterized protein</fullName>
    </submittedName>
</protein>
<dbReference type="Proteomes" id="UP001108027">
    <property type="component" value="Unassembled WGS sequence"/>
</dbReference>
<dbReference type="EMBL" id="JAJGNA010000016">
    <property type="protein sequence ID" value="MCC4309462.1"/>
    <property type="molecule type" value="Genomic_DNA"/>
</dbReference>
<evidence type="ECO:0000313" key="2">
    <source>
        <dbReference type="Proteomes" id="UP001108027"/>
    </source>
</evidence>
<organism evidence="1 2">
    <name type="scientific">Alloalcanivorax marinus</name>
    <dbReference type="NCBI Taxonomy" id="1177169"/>
    <lineage>
        <taxon>Bacteria</taxon>
        <taxon>Pseudomonadati</taxon>
        <taxon>Pseudomonadota</taxon>
        <taxon>Gammaproteobacteria</taxon>
        <taxon>Oceanospirillales</taxon>
        <taxon>Alcanivoracaceae</taxon>
        <taxon>Alloalcanivorax</taxon>
    </lineage>
</organism>
<dbReference type="RefSeq" id="WP_228234293.1">
    <property type="nucleotide sequence ID" value="NZ_JAJGNA010000016.1"/>
</dbReference>
<name>A0A9Q3UM22_9GAMM</name>
<reference evidence="1" key="1">
    <citation type="submission" date="2021-10" db="EMBL/GenBank/DDBJ databases">
        <title>The diversity and Nitrogen Metabolism of Culturable Nitrate-Utilizing Bacteria Within the Oxygen Minimum Zone of the Changjiang (Yangtze River)Estuary.</title>
        <authorList>
            <person name="Zhang D."/>
            <person name="Zheng J."/>
            <person name="Liu S."/>
            <person name="He W."/>
        </authorList>
    </citation>
    <scope>NUCLEOTIDE SEQUENCE</scope>
    <source>
        <strain evidence="1">FXH-223</strain>
    </source>
</reference>
<accession>A0A9Q3UM22</accession>
<comment type="caution">
    <text evidence="1">The sequence shown here is derived from an EMBL/GenBank/DDBJ whole genome shotgun (WGS) entry which is preliminary data.</text>
</comment>
<evidence type="ECO:0000313" key="1">
    <source>
        <dbReference type="EMBL" id="MCC4309462.1"/>
    </source>
</evidence>
<keyword evidence="2" id="KW-1185">Reference proteome</keyword>
<proteinExistence type="predicted"/>
<sequence>MNETLSKARPLRPNILQAIQSRPHHQALVELRLDAAAGRPMDAASSTVRGIPSRWDGSTSAWLSAIIEMEKT</sequence>
<gene>
    <name evidence="1" type="ORF">LL252_12870</name>
</gene>